<dbReference type="EMBL" id="JBITYG010000010">
    <property type="protein sequence ID" value="MFI9104888.1"/>
    <property type="molecule type" value="Genomic_DNA"/>
</dbReference>
<feature type="region of interest" description="Disordered" evidence="1">
    <location>
        <begin position="211"/>
        <end position="251"/>
    </location>
</feature>
<protein>
    <submittedName>
        <fullName evidence="2">Spherulation-specific family 4 protein</fullName>
    </submittedName>
</protein>
<name>A0ABW8CEK3_9ACTN</name>
<dbReference type="RefSeq" id="WP_399655550.1">
    <property type="nucleotide sequence ID" value="NZ_JBITYG010000010.1"/>
</dbReference>
<dbReference type="Proteomes" id="UP001614394">
    <property type="component" value="Unassembled WGS sequence"/>
</dbReference>
<dbReference type="Pfam" id="PF12138">
    <property type="entry name" value="Spherulin4"/>
    <property type="match status" value="1"/>
</dbReference>
<dbReference type="PANTHER" id="PTHR35040:SF9">
    <property type="entry name" value="4-LIKE CELL SURFACE PROTEIN, PUTATIVE (AFU_ORTHOLOGUE AFUA_4G14080)-RELATED"/>
    <property type="match status" value="1"/>
</dbReference>
<organism evidence="2 3">
    <name type="scientific">Streptomyces fildesensis</name>
    <dbReference type="NCBI Taxonomy" id="375757"/>
    <lineage>
        <taxon>Bacteria</taxon>
        <taxon>Bacillati</taxon>
        <taxon>Actinomycetota</taxon>
        <taxon>Actinomycetes</taxon>
        <taxon>Kitasatosporales</taxon>
        <taxon>Streptomycetaceae</taxon>
        <taxon>Streptomyces</taxon>
    </lineage>
</organism>
<evidence type="ECO:0000313" key="3">
    <source>
        <dbReference type="Proteomes" id="UP001614394"/>
    </source>
</evidence>
<gene>
    <name evidence="2" type="ORF">ACIGXA_30680</name>
</gene>
<dbReference type="InterPro" id="IPR021986">
    <property type="entry name" value="Spherulin4"/>
</dbReference>
<evidence type="ECO:0000313" key="2">
    <source>
        <dbReference type="EMBL" id="MFI9104888.1"/>
    </source>
</evidence>
<proteinExistence type="predicted"/>
<dbReference type="PANTHER" id="PTHR35040">
    <property type="match status" value="1"/>
</dbReference>
<keyword evidence="3" id="KW-1185">Reference proteome</keyword>
<comment type="caution">
    <text evidence="2">The sequence shown here is derived from an EMBL/GenBank/DDBJ whole genome shotgun (WGS) entry which is preliminary data.</text>
</comment>
<evidence type="ECO:0000256" key="1">
    <source>
        <dbReference type="SAM" id="MobiDB-lite"/>
    </source>
</evidence>
<sequence>MSDGKLLVPLYVHPAVDPGAWRTLVGAADLLYGVVLNVADGPGTVPDPAFAAVAEELRAAGVRVLGYVDTAYGRRPTHAVVADLRHHRKWYGTDGVFFDQAAPDAGLLSYYRWLARTARACGSRTVVLNPGVHPAPGYAEFADLLVTFEGSWATYRAAAAVPAWTSTYPAERFCHLVYDVPARLCGLASRTARLRGAAVHCAVPGSGANPWQGVSPDLTSPDVVSPDATSSGLTDVAGIRGRHRHQQEENR</sequence>
<reference evidence="2 3" key="1">
    <citation type="submission" date="2024-10" db="EMBL/GenBank/DDBJ databases">
        <title>The Natural Products Discovery Center: Release of the First 8490 Sequenced Strains for Exploring Actinobacteria Biosynthetic Diversity.</title>
        <authorList>
            <person name="Kalkreuter E."/>
            <person name="Kautsar S.A."/>
            <person name="Yang D."/>
            <person name="Bader C.D."/>
            <person name="Teijaro C.N."/>
            <person name="Fluegel L."/>
            <person name="Davis C.M."/>
            <person name="Simpson J.R."/>
            <person name="Lauterbach L."/>
            <person name="Steele A.D."/>
            <person name="Gui C."/>
            <person name="Meng S."/>
            <person name="Li G."/>
            <person name="Viehrig K."/>
            <person name="Ye F."/>
            <person name="Su P."/>
            <person name="Kiefer A.F."/>
            <person name="Nichols A."/>
            <person name="Cepeda A.J."/>
            <person name="Yan W."/>
            <person name="Fan B."/>
            <person name="Jiang Y."/>
            <person name="Adhikari A."/>
            <person name="Zheng C.-J."/>
            <person name="Schuster L."/>
            <person name="Cowan T.M."/>
            <person name="Smanski M.J."/>
            <person name="Chevrette M.G."/>
            <person name="De Carvalho L.P.S."/>
            <person name="Shen B."/>
        </authorList>
    </citation>
    <scope>NUCLEOTIDE SEQUENCE [LARGE SCALE GENOMIC DNA]</scope>
    <source>
        <strain evidence="2 3">NPDC053399</strain>
    </source>
</reference>
<accession>A0ABW8CEK3</accession>